<proteinExistence type="predicted"/>
<dbReference type="EMBL" id="KN821328">
    <property type="protein sequence ID" value="KIJ05008.1"/>
    <property type="molecule type" value="Genomic_DNA"/>
</dbReference>
<accession>A0A0C9T0K6</accession>
<reference evidence="3" key="2">
    <citation type="submission" date="2015-01" db="EMBL/GenBank/DDBJ databases">
        <title>Evolutionary Origins and Diversification of the Mycorrhizal Mutualists.</title>
        <authorList>
            <consortium name="DOE Joint Genome Institute"/>
            <consortium name="Mycorrhizal Genomics Consortium"/>
            <person name="Kohler A."/>
            <person name="Kuo A."/>
            <person name="Nagy L.G."/>
            <person name="Floudas D."/>
            <person name="Copeland A."/>
            <person name="Barry K.W."/>
            <person name="Cichocki N."/>
            <person name="Veneault-Fourrey C."/>
            <person name="LaButti K."/>
            <person name="Lindquist E.A."/>
            <person name="Lipzen A."/>
            <person name="Lundell T."/>
            <person name="Morin E."/>
            <person name="Murat C."/>
            <person name="Riley R."/>
            <person name="Ohm R."/>
            <person name="Sun H."/>
            <person name="Tunlid A."/>
            <person name="Henrissat B."/>
            <person name="Grigoriev I.V."/>
            <person name="Hibbett D.S."/>
            <person name="Martin F."/>
        </authorList>
    </citation>
    <scope>NUCLEOTIDE SEQUENCE [LARGE SCALE GENOMIC DNA]</scope>
    <source>
        <strain evidence="3">ATCC 200175</strain>
    </source>
</reference>
<dbReference type="HOGENOM" id="CLU_1129387_0_0_1"/>
<evidence type="ECO:0000313" key="3">
    <source>
        <dbReference type="Proteomes" id="UP000053647"/>
    </source>
</evidence>
<feature type="compositionally biased region" description="Polar residues" evidence="1">
    <location>
        <begin position="73"/>
        <end position="96"/>
    </location>
</feature>
<feature type="region of interest" description="Disordered" evidence="1">
    <location>
        <begin position="219"/>
        <end position="246"/>
    </location>
</feature>
<dbReference type="Proteomes" id="UP000053647">
    <property type="component" value="Unassembled WGS sequence"/>
</dbReference>
<feature type="region of interest" description="Disordered" evidence="1">
    <location>
        <begin position="42"/>
        <end position="96"/>
    </location>
</feature>
<dbReference type="AlphaFoldDB" id="A0A0C9T0K6"/>
<sequence length="246" mass="27015">MRVLSHWSVVSPCCRTNWWLDSWGRGWGAYPSNFPSLRPQGSAFAAPSTVREQPALPQEVPPTTSKGEGASEARSSTSDSMTKGPSSRSKPTKATQWYTAEWSEDEPVSDDTNNNWSTLTQMRSVGNSVVLTINKWEFVFSGEAAKNAQSTYQKGHLPPISQGMKHFRDSATPLTTDAIDRLFAHAREGRGKARGMPLSDHVDGALHETWSGLWSTKSPVNGKGKHNGSHWPLIRDQGTKNSAAHL</sequence>
<reference evidence="2 3" key="1">
    <citation type="submission" date="2014-06" db="EMBL/GenBank/DDBJ databases">
        <authorList>
            <consortium name="DOE Joint Genome Institute"/>
            <person name="Kuo A."/>
            <person name="Kohler A."/>
            <person name="Nagy L.G."/>
            <person name="Floudas D."/>
            <person name="Copeland A."/>
            <person name="Barry K.W."/>
            <person name="Cichocki N."/>
            <person name="Veneault-Fourrey C."/>
            <person name="LaButti K."/>
            <person name="Lindquist E.A."/>
            <person name="Lipzen A."/>
            <person name="Lundell T."/>
            <person name="Morin E."/>
            <person name="Murat C."/>
            <person name="Sun H."/>
            <person name="Tunlid A."/>
            <person name="Henrissat B."/>
            <person name="Grigoriev I.V."/>
            <person name="Hibbett D.S."/>
            <person name="Martin F."/>
            <person name="Nordberg H.P."/>
            <person name="Cantor M.N."/>
            <person name="Hua S.X."/>
        </authorList>
    </citation>
    <scope>NUCLEOTIDE SEQUENCE [LARGE SCALE GENOMIC DNA]</scope>
    <source>
        <strain evidence="2 3">ATCC 200175</strain>
    </source>
</reference>
<dbReference type="OrthoDB" id="10539957at2759"/>
<organism evidence="2 3">
    <name type="scientific">Paxillus involutus ATCC 200175</name>
    <dbReference type="NCBI Taxonomy" id="664439"/>
    <lineage>
        <taxon>Eukaryota</taxon>
        <taxon>Fungi</taxon>
        <taxon>Dikarya</taxon>
        <taxon>Basidiomycota</taxon>
        <taxon>Agaricomycotina</taxon>
        <taxon>Agaricomycetes</taxon>
        <taxon>Agaricomycetidae</taxon>
        <taxon>Boletales</taxon>
        <taxon>Paxilineae</taxon>
        <taxon>Paxillaceae</taxon>
        <taxon>Paxillus</taxon>
    </lineage>
</organism>
<name>A0A0C9T0K6_PAXIN</name>
<evidence type="ECO:0000313" key="2">
    <source>
        <dbReference type="EMBL" id="KIJ05008.1"/>
    </source>
</evidence>
<keyword evidence="3" id="KW-1185">Reference proteome</keyword>
<evidence type="ECO:0000256" key="1">
    <source>
        <dbReference type="SAM" id="MobiDB-lite"/>
    </source>
</evidence>
<protein>
    <submittedName>
        <fullName evidence="2">Uncharacterized protein</fullName>
    </submittedName>
</protein>
<gene>
    <name evidence="2" type="ORF">PAXINDRAFT_21713</name>
</gene>